<accession>A0A3T0N774</accession>
<proteinExistence type="predicted"/>
<dbReference type="OrthoDB" id="5936191at2"/>
<protein>
    <submittedName>
        <fullName evidence="1">Uncharacterized protein</fullName>
    </submittedName>
</protein>
<evidence type="ECO:0000313" key="2">
    <source>
        <dbReference type="Proteomes" id="UP000283063"/>
    </source>
</evidence>
<gene>
    <name evidence="1" type="ORF">EBB79_19710</name>
</gene>
<dbReference type="EMBL" id="CP033219">
    <property type="protein sequence ID" value="AZV79886.1"/>
    <property type="molecule type" value="Genomic_DNA"/>
</dbReference>
<sequence>MITERVGTAQLYRDLKEDADGPFIDLALARNFDNSFVRSGHYGTAGDAFYWAGFLQGNHSYVLRVEYNHPGKDIRPDENEITKAFACSTDFSGVRLPCFD</sequence>
<dbReference type="Proteomes" id="UP000283063">
    <property type="component" value="Chromosome"/>
</dbReference>
<name>A0A3T0N774_9RHOB</name>
<evidence type="ECO:0000313" key="1">
    <source>
        <dbReference type="EMBL" id="AZV79886.1"/>
    </source>
</evidence>
<keyword evidence="2" id="KW-1185">Reference proteome</keyword>
<organism evidence="1 2">
    <name type="scientific">Parasedimentitalea marina</name>
    <dbReference type="NCBI Taxonomy" id="2483033"/>
    <lineage>
        <taxon>Bacteria</taxon>
        <taxon>Pseudomonadati</taxon>
        <taxon>Pseudomonadota</taxon>
        <taxon>Alphaproteobacteria</taxon>
        <taxon>Rhodobacterales</taxon>
        <taxon>Paracoccaceae</taxon>
        <taxon>Parasedimentitalea</taxon>
    </lineage>
</organism>
<dbReference type="AlphaFoldDB" id="A0A3T0N774"/>
<reference evidence="1 2" key="1">
    <citation type="submission" date="2018-10" db="EMBL/GenBank/DDBJ databases">
        <title>Parasedimentitalea marina sp. nov., a psychrophilic bacterium isolated from deep seawater of the New Britain Trench.</title>
        <authorList>
            <person name="Cao J."/>
        </authorList>
    </citation>
    <scope>NUCLEOTIDE SEQUENCE [LARGE SCALE GENOMIC DNA]</scope>
    <source>
        <strain evidence="1 2">W43</strain>
    </source>
</reference>
<dbReference type="RefSeq" id="WP_127750475.1">
    <property type="nucleotide sequence ID" value="NZ_CP033219.1"/>
</dbReference>
<dbReference type="KEGG" id="sedi:EBB79_19710"/>